<sequence length="520" mass="56584">MANLRIPTVGLELELPIIARATGVSADARGLFPRLYQRRLAQGGVAVPIQCGGLTIGVRDPLIVTSLDNGFNNVETAIGPCRDRACGETALNSLARHVHGELQEIRDTLREDGLGFLAMSQHPDVAITPDFYRRMRAPKAIYDYWTGIRGWDHAAGIDAKAQNGPTTGVPADAAVAALNVTLLAAPAMIALFANSPFENGSPTGWKETRLSIWERMFAPAAFLADRRQHVTPSRQFEDMADYFEWTFGAGTAMQAIPEPGASYKAAGRLLRVAGDPPLLAFLRAGRTRTHTLDGSNGAEVQPSLSHLEDLQFSHFLDGRIRFHFGHPPPVGAFLEALRERTVESLFETHCSALYIEGRACGANFPDAELCGLSDPLVSASVTMAASAIQKGLIANRDAFARIARVLAFPDVQAARLSAMRHGLATDVGPRNTPLARIAEVVLEEAERGLHDDERWMLHYPIHVLRTGDTGADRALRSYAALPGSPRQRVREIMQDRLVTTLPPVPDLRQPVLDLPRAVGF</sequence>
<dbReference type="Pfam" id="PF04107">
    <property type="entry name" value="GCS2"/>
    <property type="match status" value="1"/>
</dbReference>
<dbReference type="GO" id="GO:0005524">
    <property type="term" value="F:ATP binding"/>
    <property type="evidence" value="ECO:0007669"/>
    <property type="project" value="UniProtKB-KW"/>
</dbReference>
<evidence type="ECO:0000256" key="4">
    <source>
        <dbReference type="ARBA" id="ARBA00022840"/>
    </source>
</evidence>
<dbReference type="GO" id="GO:0004357">
    <property type="term" value="F:glutamate-cysteine ligase activity"/>
    <property type="evidence" value="ECO:0007669"/>
    <property type="project" value="UniProtKB-EC"/>
</dbReference>
<evidence type="ECO:0000256" key="3">
    <source>
        <dbReference type="ARBA" id="ARBA00022741"/>
    </source>
</evidence>
<proteinExistence type="predicted"/>
<evidence type="ECO:0000256" key="2">
    <source>
        <dbReference type="ARBA" id="ARBA00022598"/>
    </source>
</evidence>
<dbReference type="InterPro" id="IPR035434">
    <property type="entry name" value="GCL_bact_plant"/>
</dbReference>
<keyword evidence="3" id="KW-0547">Nucleotide-binding</keyword>
<dbReference type="SUPFAM" id="SSF55931">
    <property type="entry name" value="Glutamine synthetase/guanido kinase"/>
    <property type="match status" value="1"/>
</dbReference>
<dbReference type="PANTHER" id="PTHR34378">
    <property type="entry name" value="GLUTAMATE--CYSTEINE LIGASE, CHLOROPLASTIC"/>
    <property type="match status" value="1"/>
</dbReference>
<dbReference type="RefSeq" id="WP_238192980.1">
    <property type="nucleotide sequence ID" value="NZ_BPQJ01000042.1"/>
</dbReference>
<comment type="caution">
    <text evidence="5">The sequence shown here is derived from an EMBL/GenBank/DDBJ whole genome shotgun (WGS) entry which is preliminary data.</text>
</comment>
<dbReference type="Proteomes" id="UP001055286">
    <property type="component" value="Unassembled WGS sequence"/>
</dbReference>
<dbReference type="Gene3D" id="3.30.590.20">
    <property type="match status" value="1"/>
</dbReference>
<keyword evidence="4" id="KW-0067">ATP-binding</keyword>
<evidence type="ECO:0000313" key="6">
    <source>
        <dbReference type="Proteomes" id="UP001055286"/>
    </source>
</evidence>
<dbReference type="GO" id="GO:0006750">
    <property type="term" value="P:glutathione biosynthetic process"/>
    <property type="evidence" value="ECO:0007669"/>
    <property type="project" value="InterPro"/>
</dbReference>
<name>A0AA37HHB0_9HYPH</name>
<dbReference type="InterPro" id="IPR014746">
    <property type="entry name" value="Gln_synth/guanido_kin_cat_dom"/>
</dbReference>
<reference evidence="5" key="2">
    <citation type="submission" date="2021-08" db="EMBL/GenBank/DDBJ databases">
        <authorList>
            <person name="Tani A."/>
            <person name="Ola A."/>
            <person name="Ogura Y."/>
            <person name="Katsura K."/>
            <person name="Hayashi T."/>
        </authorList>
    </citation>
    <scope>NUCLEOTIDE SEQUENCE</scope>
    <source>
        <strain evidence="5">JCM 32048</strain>
    </source>
</reference>
<dbReference type="PANTHER" id="PTHR34378:SF1">
    <property type="entry name" value="GLUTAMATE--CYSTEINE LIGASE, CHLOROPLASTIC"/>
    <property type="match status" value="1"/>
</dbReference>
<reference evidence="5" key="1">
    <citation type="journal article" date="2016" name="Front. Microbiol.">
        <title>Genome Sequence of the Piezophilic, Mesophilic Sulfate-Reducing Bacterium Desulfovibrio indicus J2T.</title>
        <authorList>
            <person name="Cao J."/>
            <person name="Maignien L."/>
            <person name="Shao Z."/>
            <person name="Alain K."/>
            <person name="Jebbar M."/>
        </authorList>
    </citation>
    <scope>NUCLEOTIDE SEQUENCE</scope>
    <source>
        <strain evidence="5">JCM 32048</strain>
    </source>
</reference>
<dbReference type="EC" id="6.3.2.2" evidence="1"/>
<dbReference type="InterPro" id="IPR006336">
    <property type="entry name" value="GCS2"/>
</dbReference>
<dbReference type="AlphaFoldDB" id="A0AA37HHB0"/>
<protein>
    <recommendedName>
        <fullName evidence="1">glutamate--cysteine ligase</fullName>
        <ecNumber evidence="1">6.3.2.2</ecNumber>
    </recommendedName>
</protein>
<dbReference type="EMBL" id="BPQJ01000042">
    <property type="protein sequence ID" value="GJD65556.1"/>
    <property type="molecule type" value="Genomic_DNA"/>
</dbReference>
<evidence type="ECO:0000256" key="1">
    <source>
        <dbReference type="ARBA" id="ARBA00012220"/>
    </source>
</evidence>
<keyword evidence="2 5" id="KW-0436">Ligase</keyword>
<gene>
    <name evidence="5" type="primary">egtA_2</name>
    <name evidence="5" type="ORF">MPEAHAMD_5751</name>
</gene>
<keyword evidence="6" id="KW-1185">Reference proteome</keyword>
<evidence type="ECO:0000313" key="5">
    <source>
        <dbReference type="EMBL" id="GJD65556.1"/>
    </source>
</evidence>
<accession>A0AA37HHB0</accession>
<organism evidence="5 6">
    <name type="scientific">Methylobacterium frigidaeris</name>
    <dbReference type="NCBI Taxonomy" id="2038277"/>
    <lineage>
        <taxon>Bacteria</taxon>
        <taxon>Pseudomonadati</taxon>
        <taxon>Pseudomonadota</taxon>
        <taxon>Alphaproteobacteria</taxon>
        <taxon>Hyphomicrobiales</taxon>
        <taxon>Methylobacteriaceae</taxon>
        <taxon>Methylobacterium</taxon>
    </lineage>
</organism>